<dbReference type="GO" id="GO:0003677">
    <property type="term" value="F:DNA binding"/>
    <property type="evidence" value="ECO:0007669"/>
    <property type="project" value="UniProtKB-KW"/>
</dbReference>
<organism evidence="4 5">
    <name type="scientific">Paenibacillus antibioticophila</name>
    <dbReference type="NCBI Taxonomy" id="1274374"/>
    <lineage>
        <taxon>Bacteria</taxon>
        <taxon>Bacillati</taxon>
        <taxon>Bacillota</taxon>
        <taxon>Bacilli</taxon>
        <taxon>Bacillales</taxon>
        <taxon>Paenibacillaceae</taxon>
        <taxon>Paenibacillus</taxon>
    </lineage>
</organism>
<sequence length="237" mass="27781">MIIQIAIVEDDNNQALLLESYLEKFANERGLSLNIVHFRQAVALLENYTPNFDIVFMDIQLPYMNGMDAARKIRELDKEVIIMFITNLSQYAVHGYEVEALDYMVKPVKYFDFALKMSRAINKLNEQPNSSILISTVDGIQKVYPKHIRYVETEGHHVVYHTTEGEFRQYATMSSVEKRLQPFHFYRCNNCYLVNLAYVQRIQGYNVMLDGEELRISQPRKKAFVQKLMDYVSKKNL</sequence>
<keyword evidence="5" id="KW-1185">Reference proteome</keyword>
<dbReference type="InterPro" id="IPR001789">
    <property type="entry name" value="Sig_transdc_resp-reg_receiver"/>
</dbReference>
<dbReference type="SMART" id="SM00850">
    <property type="entry name" value="LytTR"/>
    <property type="match status" value="1"/>
</dbReference>
<feature type="domain" description="Response regulatory" evidence="2">
    <location>
        <begin position="4"/>
        <end position="121"/>
    </location>
</feature>
<name>A0A919XWI8_9BACL</name>
<keyword evidence="4" id="KW-0238">DNA-binding</keyword>
<dbReference type="AlphaFoldDB" id="A0A919XWI8"/>
<accession>A0A919XWI8</accession>
<dbReference type="Pfam" id="PF04397">
    <property type="entry name" value="LytTR"/>
    <property type="match status" value="1"/>
</dbReference>
<evidence type="ECO:0000256" key="1">
    <source>
        <dbReference type="PROSITE-ProRule" id="PRU00169"/>
    </source>
</evidence>
<dbReference type="PANTHER" id="PTHR37299">
    <property type="entry name" value="TRANSCRIPTIONAL REGULATOR-RELATED"/>
    <property type="match status" value="1"/>
</dbReference>
<dbReference type="SUPFAM" id="SSF52172">
    <property type="entry name" value="CheY-like"/>
    <property type="match status" value="1"/>
</dbReference>
<evidence type="ECO:0000259" key="3">
    <source>
        <dbReference type="PROSITE" id="PS50930"/>
    </source>
</evidence>
<dbReference type="RefSeq" id="WP_044482436.1">
    <property type="nucleotide sequence ID" value="NZ_BORR01000008.1"/>
</dbReference>
<dbReference type="Proteomes" id="UP000681162">
    <property type="component" value="Unassembled WGS sequence"/>
</dbReference>
<dbReference type="OrthoDB" id="9809318at2"/>
<protein>
    <submittedName>
        <fullName evidence="4">DNA-binding response regulator</fullName>
    </submittedName>
</protein>
<feature type="modified residue" description="4-aspartylphosphate" evidence="1">
    <location>
        <position position="58"/>
    </location>
</feature>
<dbReference type="InterPro" id="IPR046947">
    <property type="entry name" value="LytR-like"/>
</dbReference>
<evidence type="ECO:0000313" key="4">
    <source>
        <dbReference type="EMBL" id="GIO37773.1"/>
    </source>
</evidence>
<evidence type="ECO:0000259" key="2">
    <source>
        <dbReference type="PROSITE" id="PS50110"/>
    </source>
</evidence>
<evidence type="ECO:0000313" key="5">
    <source>
        <dbReference type="Proteomes" id="UP000681162"/>
    </source>
</evidence>
<keyword evidence="1" id="KW-0597">Phosphoprotein</keyword>
<dbReference type="PANTHER" id="PTHR37299:SF1">
    <property type="entry name" value="STAGE 0 SPORULATION PROTEIN A HOMOLOG"/>
    <property type="match status" value="1"/>
</dbReference>
<dbReference type="PROSITE" id="PS50110">
    <property type="entry name" value="RESPONSE_REGULATORY"/>
    <property type="match status" value="1"/>
</dbReference>
<dbReference type="InterPro" id="IPR007492">
    <property type="entry name" value="LytTR_DNA-bd_dom"/>
</dbReference>
<dbReference type="SMART" id="SM00448">
    <property type="entry name" value="REC"/>
    <property type="match status" value="1"/>
</dbReference>
<gene>
    <name evidence="4" type="ORF">J41TS12_26340</name>
</gene>
<reference evidence="4 5" key="1">
    <citation type="submission" date="2021-03" db="EMBL/GenBank/DDBJ databases">
        <title>Antimicrobial resistance genes in bacteria isolated from Japanese honey, and their potential for conferring macrolide and lincosamide resistance in the American foulbrood pathogen Paenibacillus larvae.</title>
        <authorList>
            <person name="Okamoto M."/>
            <person name="Kumagai M."/>
            <person name="Kanamori H."/>
            <person name="Takamatsu D."/>
        </authorList>
    </citation>
    <scope>NUCLEOTIDE SEQUENCE [LARGE SCALE GENOMIC DNA]</scope>
    <source>
        <strain evidence="4 5">J41TS12</strain>
    </source>
</reference>
<feature type="domain" description="HTH LytTR-type" evidence="3">
    <location>
        <begin position="132"/>
        <end position="230"/>
    </location>
</feature>
<dbReference type="EMBL" id="BORR01000008">
    <property type="protein sequence ID" value="GIO37773.1"/>
    <property type="molecule type" value="Genomic_DNA"/>
</dbReference>
<dbReference type="PROSITE" id="PS50930">
    <property type="entry name" value="HTH_LYTTR"/>
    <property type="match status" value="1"/>
</dbReference>
<dbReference type="GO" id="GO:0000156">
    <property type="term" value="F:phosphorelay response regulator activity"/>
    <property type="evidence" value="ECO:0007669"/>
    <property type="project" value="InterPro"/>
</dbReference>
<comment type="caution">
    <text evidence="4">The sequence shown here is derived from an EMBL/GenBank/DDBJ whole genome shotgun (WGS) entry which is preliminary data.</text>
</comment>
<proteinExistence type="predicted"/>
<dbReference type="Pfam" id="PF00072">
    <property type="entry name" value="Response_reg"/>
    <property type="match status" value="1"/>
</dbReference>
<dbReference type="Gene3D" id="2.40.50.1020">
    <property type="entry name" value="LytTr DNA-binding domain"/>
    <property type="match status" value="1"/>
</dbReference>
<dbReference type="Gene3D" id="3.40.50.2300">
    <property type="match status" value="1"/>
</dbReference>
<dbReference type="InterPro" id="IPR011006">
    <property type="entry name" value="CheY-like_superfamily"/>
</dbReference>